<dbReference type="Proteomes" id="UP000192575">
    <property type="component" value="Unassembled WGS sequence"/>
</dbReference>
<reference evidence="2 5" key="2">
    <citation type="submission" date="2019-11" db="EMBL/GenBank/DDBJ databases">
        <title>Draft Genome Sequence of Plant Growth-Promoting Rhizosphere-Associated Bacteria.</title>
        <authorList>
            <person name="Vasilyev I.Y."/>
            <person name="Radchenko V."/>
            <person name="Ilnitskaya E.V."/>
        </authorList>
    </citation>
    <scope>NUCLEOTIDE SEQUENCE [LARGE SCALE GENOMIC DNA]</scope>
    <source>
        <strain evidence="2 5">VRA_01-1sq_f</strain>
    </source>
</reference>
<dbReference type="AlphaFoldDB" id="A0A1V9RC09"/>
<evidence type="ECO:0000313" key="4">
    <source>
        <dbReference type="Proteomes" id="UP000192575"/>
    </source>
</evidence>
<dbReference type="EMBL" id="DYVK01000049">
    <property type="protein sequence ID" value="HJG15491.1"/>
    <property type="molecule type" value="Genomic_DNA"/>
</dbReference>
<organism evidence="3 4">
    <name type="scientific">Ligilactobacillus salivarius</name>
    <dbReference type="NCBI Taxonomy" id="1624"/>
    <lineage>
        <taxon>Bacteria</taxon>
        <taxon>Bacillati</taxon>
        <taxon>Bacillota</taxon>
        <taxon>Bacilli</taxon>
        <taxon>Lactobacillales</taxon>
        <taxon>Lactobacillaceae</taxon>
        <taxon>Ligilactobacillus</taxon>
    </lineage>
</organism>
<evidence type="ECO:0000313" key="3">
    <source>
        <dbReference type="EMBL" id="OQQ90549.1"/>
    </source>
</evidence>
<evidence type="ECO:0000313" key="1">
    <source>
        <dbReference type="EMBL" id="HJG15491.1"/>
    </source>
</evidence>
<protein>
    <submittedName>
        <fullName evidence="3">Uncharacterized protein</fullName>
    </submittedName>
</protein>
<comment type="caution">
    <text evidence="3">The sequence shown here is derived from an EMBL/GenBank/DDBJ whole genome shotgun (WGS) entry which is preliminary data.</text>
</comment>
<accession>A0A1V9RC09</accession>
<proteinExistence type="predicted"/>
<reference evidence="3 4" key="1">
    <citation type="submission" date="2017-03" db="EMBL/GenBank/DDBJ databases">
        <title>Phylogenomics and comparative genomics of Lactobacillus salivarius, a mammalian gut commensal.</title>
        <authorList>
            <person name="Harris H.M."/>
        </authorList>
    </citation>
    <scope>NUCLEOTIDE SEQUENCE [LARGE SCALE GENOMIC DNA]</scope>
    <source>
        <strain evidence="3 4">JCM 1047</strain>
    </source>
</reference>
<dbReference type="EMBL" id="WKKX01000225">
    <property type="protein sequence ID" value="MSE08287.1"/>
    <property type="molecule type" value="Genomic_DNA"/>
</dbReference>
<reference evidence="1" key="4">
    <citation type="submission" date="2021-09" db="EMBL/GenBank/DDBJ databases">
        <authorList>
            <person name="Gilroy R."/>
        </authorList>
    </citation>
    <scope>NUCLEOTIDE SEQUENCE</scope>
    <source>
        <strain evidence="1">CHK189-29639</strain>
    </source>
</reference>
<dbReference type="RefSeq" id="WP_081534377.1">
    <property type="nucleotide sequence ID" value="NZ_CP027644.1"/>
</dbReference>
<evidence type="ECO:0000313" key="2">
    <source>
        <dbReference type="EMBL" id="MSE08287.1"/>
    </source>
</evidence>
<dbReference type="Proteomes" id="UP000759256">
    <property type="component" value="Unassembled WGS sequence"/>
</dbReference>
<evidence type="ECO:0000313" key="5">
    <source>
        <dbReference type="Proteomes" id="UP000467635"/>
    </source>
</evidence>
<name>A0A1V9RC09_9LACO</name>
<dbReference type="Proteomes" id="UP000467635">
    <property type="component" value="Unassembled WGS sequence"/>
</dbReference>
<sequence>MKIIDSFNTTSDRGGVLIGNEDWQLLVPNGYGDGTTYIHIMQFKDFKEQFDYVREMEKIKEANKLRFWYFTLVQGSFGIYGYDATDVFSRPVTELSGDYLIYYSEKNVYFLTY</sequence>
<reference evidence="1" key="3">
    <citation type="journal article" date="2021" name="PeerJ">
        <title>Extensive microbial diversity within the chicken gut microbiome revealed by metagenomics and culture.</title>
        <authorList>
            <person name="Gilroy R."/>
            <person name="Ravi A."/>
            <person name="Getino M."/>
            <person name="Pursley I."/>
            <person name="Horton D.L."/>
            <person name="Alikhan N.F."/>
            <person name="Baker D."/>
            <person name="Gharbi K."/>
            <person name="Hall N."/>
            <person name="Watson M."/>
            <person name="Adriaenssens E.M."/>
            <person name="Foster-Nyarko E."/>
            <person name="Jarju S."/>
            <person name="Secka A."/>
            <person name="Antonio M."/>
            <person name="Oren A."/>
            <person name="Chaudhuri R.R."/>
            <person name="La Ragione R."/>
            <person name="Hildebrand F."/>
            <person name="Pallen M.J."/>
        </authorList>
    </citation>
    <scope>NUCLEOTIDE SEQUENCE</scope>
    <source>
        <strain evidence="1">CHK189-29639</strain>
    </source>
</reference>
<gene>
    <name evidence="3" type="ORF">B6U56_04495</name>
    <name evidence="2" type="ORF">GKC33_06065</name>
    <name evidence="1" type="ORF">K8V06_05055</name>
</gene>
<dbReference type="EMBL" id="NBEF01000017">
    <property type="protein sequence ID" value="OQQ90549.1"/>
    <property type="molecule type" value="Genomic_DNA"/>
</dbReference>